<keyword evidence="3 6" id="KW-0812">Transmembrane</keyword>
<evidence type="ECO:0000256" key="3">
    <source>
        <dbReference type="ARBA" id="ARBA00022692"/>
    </source>
</evidence>
<name>A0A285EDD6_9ACTN</name>
<feature type="transmembrane region" description="Helical" evidence="6">
    <location>
        <begin position="308"/>
        <end position="326"/>
    </location>
</feature>
<keyword evidence="8" id="KW-1185">Reference proteome</keyword>
<keyword evidence="5 6" id="KW-0472">Membrane</keyword>
<feature type="transmembrane region" description="Helical" evidence="6">
    <location>
        <begin position="246"/>
        <end position="267"/>
    </location>
</feature>
<feature type="transmembrane region" description="Helical" evidence="6">
    <location>
        <begin position="442"/>
        <end position="460"/>
    </location>
</feature>
<evidence type="ECO:0000256" key="5">
    <source>
        <dbReference type="ARBA" id="ARBA00023136"/>
    </source>
</evidence>
<dbReference type="PANTHER" id="PTHR30569">
    <property type="entry name" value="CYTOSINE TRANSPORTER CODB"/>
    <property type="match status" value="1"/>
</dbReference>
<dbReference type="AlphaFoldDB" id="A0A285EDD6"/>
<dbReference type="Gene3D" id="1.10.4160.10">
    <property type="entry name" value="Hydantoin permease"/>
    <property type="match status" value="1"/>
</dbReference>
<organism evidence="7 8">
    <name type="scientific">Geodermatophilus sabuli</name>
    <dbReference type="NCBI Taxonomy" id="1564158"/>
    <lineage>
        <taxon>Bacteria</taxon>
        <taxon>Bacillati</taxon>
        <taxon>Actinomycetota</taxon>
        <taxon>Actinomycetes</taxon>
        <taxon>Geodermatophilales</taxon>
        <taxon>Geodermatophilaceae</taxon>
        <taxon>Geodermatophilus</taxon>
    </lineage>
</organism>
<reference evidence="7 8" key="1">
    <citation type="submission" date="2017-09" db="EMBL/GenBank/DDBJ databases">
        <authorList>
            <person name="Ehlers B."/>
            <person name="Leendertz F.H."/>
        </authorList>
    </citation>
    <scope>NUCLEOTIDE SEQUENCE [LARGE SCALE GENOMIC DNA]</scope>
    <source>
        <strain evidence="7 8">DSM 46844</strain>
    </source>
</reference>
<comment type="similarity">
    <text evidence="2">Belongs to the purine-cytosine permease (2.A.39) family.</text>
</comment>
<comment type="subcellular location">
    <subcellularLocation>
        <location evidence="1">Membrane</location>
        <topology evidence="1">Multi-pass membrane protein</topology>
    </subcellularLocation>
</comment>
<evidence type="ECO:0000256" key="6">
    <source>
        <dbReference type="SAM" id="Phobius"/>
    </source>
</evidence>
<dbReference type="PANTHER" id="PTHR30569:SF0">
    <property type="entry name" value="CYTOSINE PERMEASE"/>
    <property type="match status" value="1"/>
</dbReference>
<proteinExistence type="inferred from homology"/>
<evidence type="ECO:0000313" key="7">
    <source>
        <dbReference type="EMBL" id="SNX97152.1"/>
    </source>
</evidence>
<feature type="transmembrane region" description="Helical" evidence="6">
    <location>
        <begin position="106"/>
        <end position="126"/>
    </location>
</feature>
<feature type="transmembrane region" description="Helical" evidence="6">
    <location>
        <begin position="210"/>
        <end position="234"/>
    </location>
</feature>
<keyword evidence="4 6" id="KW-1133">Transmembrane helix</keyword>
<dbReference type="InterPro" id="IPR001248">
    <property type="entry name" value="Pur-cyt_permease"/>
</dbReference>
<accession>A0A285EDD6</accession>
<feature type="transmembrane region" description="Helical" evidence="6">
    <location>
        <begin position="382"/>
        <end position="405"/>
    </location>
</feature>
<dbReference type="EMBL" id="OBDO01000006">
    <property type="protein sequence ID" value="SNX97152.1"/>
    <property type="molecule type" value="Genomic_DNA"/>
</dbReference>
<feature type="transmembrane region" description="Helical" evidence="6">
    <location>
        <begin position="62"/>
        <end position="85"/>
    </location>
</feature>
<evidence type="ECO:0000313" key="8">
    <source>
        <dbReference type="Proteomes" id="UP000219514"/>
    </source>
</evidence>
<gene>
    <name evidence="7" type="ORF">SAMN06893097_106102</name>
</gene>
<dbReference type="OrthoDB" id="3169878at2"/>
<feature type="transmembrane region" description="Helical" evidence="6">
    <location>
        <begin position="172"/>
        <end position="190"/>
    </location>
</feature>
<dbReference type="Pfam" id="PF02133">
    <property type="entry name" value="Transp_cyt_pur"/>
    <property type="match status" value="1"/>
</dbReference>
<feature type="transmembrane region" description="Helical" evidence="6">
    <location>
        <begin position="357"/>
        <end position="376"/>
    </location>
</feature>
<sequence>MPENATRRPDLRAVIEDNALQSVPLDQRRSGWSLFANTAGVGSTLVVLGVGAAVTFTAGTKWGLVVAVIAAAFGSMIGWAVGRVCQATGTSSTVTARFHGLGTRGSALASLVFAFMILGFLALENALLYHGTIFMFGWEPSTANKIGIYGVLTVVWIVLTTFGLGLVQKVSLLLTVVCGLLFVVVTVVALDKSAVSLADVWAYTPPQVGFTEITAALSIIAGIAGALALVGADFSRYARTSGDVKILAVGGAIVVNIVVVAIGTIVFQAGNLVVAEHLADPTNAAQAASQAGATIPEKIAFMSSANPGAYFIVLSGFLGFLVMYAAQAKAQSLNTYSGSLALSNLFDAVFRRSPGRLVMVVLGNVIALLAIWGDILDRINSFLGLLGILTTALCALMIVDFFVLRRGAARPAERVEQFNWAGIVAMLGSSALASWLQDSGRTNLGFLVALVLCPLLYVALRSSLLPEGRGTSTVAATAALELAEKPTLRPHHDLAR</sequence>
<feature type="transmembrane region" description="Helical" evidence="6">
    <location>
        <begin position="34"/>
        <end position="56"/>
    </location>
</feature>
<evidence type="ECO:0000256" key="4">
    <source>
        <dbReference type="ARBA" id="ARBA00022989"/>
    </source>
</evidence>
<evidence type="ECO:0000256" key="2">
    <source>
        <dbReference type="ARBA" id="ARBA00008974"/>
    </source>
</evidence>
<dbReference type="Proteomes" id="UP000219514">
    <property type="component" value="Unassembled WGS sequence"/>
</dbReference>
<evidence type="ECO:0000256" key="1">
    <source>
        <dbReference type="ARBA" id="ARBA00004141"/>
    </source>
</evidence>
<dbReference type="RefSeq" id="WP_143426651.1">
    <property type="nucleotide sequence ID" value="NZ_JACHXB010000002.1"/>
</dbReference>
<dbReference type="GO" id="GO:0015209">
    <property type="term" value="F:cytosine transmembrane transporter activity"/>
    <property type="evidence" value="ECO:0007669"/>
    <property type="project" value="InterPro"/>
</dbReference>
<feature type="transmembrane region" description="Helical" evidence="6">
    <location>
        <begin position="417"/>
        <end position="436"/>
    </location>
</feature>
<dbReference type="GO" id="GO:0005886">
    <property type="term" value="C:plasma membrane"/>
    <property type="evidence" value="ECO:0007669"/>
    <property type="project" value="TreeGrafter"/>
</dbReference>
<protein>
    <submittedName>
        <fullName evidence="7">Cytosine permease</fullName>
    </submittedName>
</protein>
<dbReference type="InterPro" id="IPR030191">
    <property type="entry name" value="CodB"/>
</dbReference>
<feature type="transmembrane region" description="Helical" evidence="6">
    <location>
        <begin position="146"/>
        <end position="167"/>
    </location>
</feature>